<keyword evidence="1" id="KW-0560">Oxidoreductase</keyword>
<keyword evidence="2" id="KW-0520">NAD</keyword>
<evidence type="ECO:0000313" key="6">
    <source>
        <dbReference type="Proteomes" id="UP001368654"/>
    </source>
</evidence>
<dbReference type="InterPro" id="IPR050463">
    <property type="entry name" value="Gfo/Idh/MocA_oxidrdct_glycsds"/>
</dbReference>
<reference evidence="5 6" key="1">
    <citation type="submission" date="2024-02" db="EMBL/GenBank/DDBJ databases">
        <authorList>
            <person name="Saticioglu I.B."/>
        </authorList>
    </citation>
    <scope>NUCLEOTIDE SEQUENCE [LARGE SCALE GENOMIC DNA]</scope>
    <source>
        <strain evidence="5 6">Mu-86</strain>
    </source>
</reference>
<gene>
    <name evidence="5" type="ORF">WDU96_03595</name>
</gene>
<evidence type="ECO:0000256" key="2">
    <source>
        <dbReference type="ARBA" id="ARBA00023027"/>
    </source>
</evidence>
<feature type="domain" description="GFO/IDH/MocA-like oxidoreductase" evidence="4">
    <location>
        <begin position="130"/>
        <end position="264"/>
    </location>
</feature>
<evidence type="ECO:0000259" key="3">
    <source>
        <dbReference type="Pfam" id="PF01408"/>
    </source>
</evidence>
<dbReference type="Pfam" id="PF22725">
    <property type="entry name" value="GFO_IDH_MocA_C3"/>
    <property type="match status" value="1"/>
</dbReference>
<evidence type="ECO:0000256" key="1">
    <source>
        <dbReference type="ARBA" id="ARBA00023002"/>
    </source>
</evidence>
<dbReference type="Proteomes" id="UP001368654">
    <property type="component" value="Unassembled WGS sequence"/>
</dbReference>
<proteinExistence type="predicted"/>
<dbReference type="EMBL" id="JBBDGL010000001">
    <property type="protein sequence ID" value="MEJ1154683.1"/>
    <property type="molecule type" value="Genomic_DNA"/>
</dbReference>
<dbReference type="InterPro" id="IPR000683">
    <property type="entry name" value="Gfo/Idh/MocA-like_OxRdtase_N"/>
</dbReference>
<dbReference type="RefSeq" id="WP_337337116.1">
    <property type="nucleotide sequence ID" value="NZ_JBBDGL010000001.1"/>
</dbReference>
<evidence type="ECO:0000313" key="5">
    <source>
        <dbReference type="EMBL" id="MEJ1154683.1"/>
    </source>
</evidence>
<dbReference type="SUPFAM" id="SSF51735">
    <property type="entry name" value="NAD(P)-binding Rossmann-fold domains"/>
    <property type="match status" value="1"/>
</dbReference>
<feature type="domain" description="Gfo/Idh/MocA-like oxidoreductase N-terminal" evidence="3">
    <location>
        <begin position="6"/>
        <end position="119"/>
    </location>
</feature>
<evidence type="ECO:0000259" key="4">
    <source>
        <dbReference type="Pfam" id="PF22725"/>
    </source>
</evidence>
<dbReference type="PANTHER" id="PTHR43818:SF11">
    <property type="entry name" value="BCDNA.GH03377"/>
    <property type="match status" value="1"/>
</dbReference>
<dbReference type="Gene3D" id="3.30.360.10">
    <property type="entry name" value="Dihydrodipicolinate Reductase, domain 2"/>
    <property type="match status" value="1"/>
</dbReference>
<name>A0ABU8LS07_9MICO</name>
<comment type="caution">
    <text evidence="5">The sequence shown here is derived from an EMBL/GenBank/DDBJ whole genome shotgun (WGS) entry which is preliminary data.</text>
</comment>
<organism evidence="5 6">
    <name type="scientific">Microbacterium marmarense</name>
    <dbReference type="NCBI Taxonomy" id="3122051"/>
    <lineage>
        <taxon>Bacteria</taxon>
        <taxon>Bacillati</taxon>
        <taxon>Actinomycetota</taxon>
        <taxon>Actinomycetes</taxon>
        <taxon>Micrococcales</taxon>
        <taxon>Microbacteriaceae</taxon>
        <taxon>Microbacterium</taxon>
    </lineage>
</organism>
<keyword evidence="6" id="KW-1185">Reference proteome</keyword>
<dbReference type="InterPro" id="IPR055170">
    <property type="entry name" value="GFO_IDH_MocA-like_dom"/>
</dbReference>
<accession>A0ABU8LS07</accession>
<dbReference type="InterPro" id="IPR036291">
    <property type="entry name" value="NAD(P)-bd_dom_sf"/>
</dbReference>
<dbReference type="Gene3D" id="3.40.50.720">
    <property type="entry name" value="NAD(P)-binding Rossmann-like Domain"/>
    <property type="match status" value="1"/>
</dbReference>
<sequence length="370" mass="39162">MGKPLGVGVVGLGKISDQYFTTIGRREELEIVAVADLDEERARSVASRLGVSALSVDDLMASSAIDVVLNLTVPAAHAEVSLQAVRAGKSVFVEKPLALKTDDGKQLLREAELAGVRVGCAPDTVLGTGVQTAIDVLDRGEIGEVVGASAVWSAPGHELWHPSPLFYYQPGAGPLLDMGPYYITALVAMLGPVARIVGHTSRSERNRHVATGPLAGTEVPVDVETHINAILIHESGVSSNVTMSFDVWATRMSGFEVYGTQGTIALPRPFQFSEKLDIFRAGSDEWEVVDDRAGYKNGGRGIGLAEMADAIEADRPHLASGDLALHVLDVMNSVLDAGRSGSVIEMHTRLDRPQPAAWSASGRAADAITL</sequence>
<dbReference type="SUPFAM" id="SSF55347">
    <property type="entry name" value="Glyceraldehyde-3-phosphate dehydrogenase-like, C-terminal domain"/>
    <property type="match status" value="1"/>
</dbReference>
<dbReference type="Pfam" id="PF01408">
    <property type="entry name" value="GFO_IDH_MocA"/>
    <property type="match status" value="1"/>
</dbReference>
<protein>
    <submittedName>
        <fullName evidence="5">Gfo/Idh/MocA family oxidoreductase</fullName>
    </submittedName>
</protein>
<dbReference type="PANTHER" id="PTHR43818">
    <property type="entry name" value="BCDNA.GH03377"/>
    <property type="match status" value="1"/>
</dbReference>